<feature type="binding site" description="axial binding residue" evidence="1">
    <location>
        <position position="360"/>
    </location>
    <ligand>
        <name>heme</name>
        <dbReference type="ChEBI" id="CHEBI:30413"/>
    </ligand>
    <ligandPart>
        <name>Fe</name>
        <dbReference type="ChEBI" id="CHEBI:18248"/>
    </ligandPart>
</feature>
<dbReference type="RefSeq" id="XP_056075661.1">
    <property type="nucleotide sequence ID" value="XM_056208839.1"/>
</dbReference>
<keyword evidence="3" id="KW-1185">Reference proteome</keyword>
<dbReference type="PRINTS" id="PR00463">
    <property type="entry name" value="EP450I"/>
</dbReference>
<dbReference type="Proteomes" id="UP001140513">
    <property type="component" value="Unassembled WGS sequence"/>
</dbReference>
<evidence type="ECO:0000256" key="1">
    <source>
        <dbReference type="PIRSR" id="PIRSR602401-1"/>
    </source>
</evidence>
<dbReference type="PANTHER" id="PTHR24305">
    <property type="entry name" value="CYTOCHROME P450"/>
    <property type="match status" value="1"/>
</dbReference>
<dbReference type="GO" id="GO:0020037">
    <property type="term" value="F:heme binding"/>
    <property type="evidence" value="ECO:0007669"/>
    <property type="project" value="InterPro"/>
</dbReference>
<name>A0A9W8XWM2_9PLEO</name>
<evidence type="ECO:0000313" key="2">
    <source>
        <dbReference type="EMBL" id="KAJ4359459.1"/>
    </source>
</evidence>
<accession>A0A9W8XWM2</accession>
<dbReference type="CDD" id="cd11060">
    <property type="entry name" value="CYP57A1-like"/>
    <property type="match status" value="1"/>
</dbReference>
<proteinExistence type="predicted"/>
<dbReference type="SUPFAM" id="SSF48264">
    <property type="entry name" value="Cytochrome P450"/>
    <property type="match status" value="1"/>
</dbReference>
<evidence type="ECO:0000313" key="3">
    <source>
        <dbReference type="Proteomes" id="UP001140513"/>
    </source>
</evidence>
<dbReference type="GeneID" id="80903542"/>
<dbReference type="InterPro" id="IPR036396">
    <property type="entry name" value="Cyt_P450_sf"/>
</dbReference>
<keyword evidence="1" id="KW-0408">Iron</keyword>
<comment type="caution">
    <text evidence="2">The sequence shown here is derived from an EMBL/GenBank/DDBJ whole genome shotgun (WGS) entry which is preliminary data.</text>
</comment>
<dbReference type="GO" id="GO:0005506">
    <property type="term" value="F:iron ion binding"/>
    <property type="evidence" value="ECO:0007669"/>
    <property type="project" value="InterPro"/>
</dbReference>
<dbReference type="EMBL" id="JAPEUX010000001">
    <property type="protein sequence ID" value="KAJ4359459.1"/>
    <property type="molecule type" value="Genomic_DNA"/>
</dbReference>
<reference evidence="2" key="1">
    <citation type="submission" date="2022-10" db="EMBL/GenBank/DDBJ databases">
        <title>Tapping the CABI collections for fungal endophytes: first genome assemblies for Collariella, Neodidymelliopsis, Ascochyta clinopodiicola, Didymella pomorum, Didymosphaeria variabile, Neocosmospora piperis and Neocucurbitaria cava.</title>
        <authorList>
            <person name="Hill R."/>
        </authorList>
    </citation>
    <scope>NUCLEOTIDE SEQUENCE</scope>
    <source>
        <strain evidence="2">IMI 356815</strain>
    </source>
</reference>
<keyword evidence="1" id="KW-0479">Metal-binding</keyword>
<evidence type="ECO:0008006" key="4">
    <source>
        <dbReference type="Google" id="ProtNLM"/>
    </source>
</evidence>
<dbReference type="Gene3D" id="1.10.630.10">
    <property type="entry name" value="Cytochrome P450"/>
    <property type="match status" value="1"/>
</dbReference>
<sequence>MSAVRSPYSRAAWYNRSARIEPGRDHIFSQVDEEKHTKRRQQMAAGYSGKENTDLEPTIDKYINQYTSLIRNKYLSTPRQHRTMDLARKTQYLTLDVISDIGFGQAFGDLANDADMDSYIESTDAVMASITMILASGLLRVVQWPPIARLLGPNEKSKSGFGKSMATARRLIDDRLKSETDSRSDMLAAFMRHGLTREDLFTEAWLQIIAGSETTATAIRGTMLYVMSNARVYAKLQREVDDTVAGGLGPGVVPDGVARELVYLQAVLREGFRMRPPVTDIVPKKVPAGGDTVVVEGRTVFLPGGTNVGYSVDGLNSRKDIFGEDADLFRPERWIVDDTNQVAEMKKTTELIFGYGKYQCLGKNIAWMEYSKAVFEVCACTEASVGTS</sequence>
<dbReference type="OrthoDB" id="3934656at2759"/>
<dbReference type="AlphaFoldDB" id="A0A9W8XWM2"/>
<protein>
    <recommendedName>
        <fullName evidence="4">Cytochrome P450</fullName>
    </recommendedName>
</protein>
<dbReference type="Pfam" id="PF00067">
    <property type="entry name" value="p450"/>
    <property type="match status" value="1"/>
</dbReference>
<organism evidence="2 3">
    <name type="scientific">Didymosphaeria variabile</name>
    <dbReference type="NCBI Taxonomy" id="1932322"/>
    <lineage>
        <taxon>Eukaryota</taxon>
        <taxon>Fungi</taxon>
        <taxon>Dikarya</taxon>
        <taxon>Ascomycota</taxon>
        <taxon>Pezizomycotina</taxon>
        <taxon>Dothideomycetes</taxon>
        <taxon>Pleosporomycetidae</taxon>
        <taxon>Pleosporales</taxon>
        <taxon>Massarineae</taxon>
        <taxon>Didymosphaeriaceae</taxon>
        <taxon>Didymosphaeria</taxon>
    </lineage>
</organism>
<dbReference type="PRINTS" id="PR00385">
    <property type="entry name" value="P450"/>
</dbReference>
<dbReference type="InterPro" id="IPR001128">
    <property type="entry name" value="Cyt_P450"/>
</dbReference>
<dbReference type="InterPro" id="IPR050121">
    <property type="entry name" value="Cytochrome_P450_monoxygenase"/>
</dbReference>
<gene>
    <name evidence="2" type="ORF">N0V89_000012</name>
</gene>
<dbReference type="GO" id="GO:0016705">
    <property type="term" value="F:oxidoreductase activity, acting on paired donors, with incorporation or reduction of molecular oxygen"/>
    <property type="evidence" value="ECO:0007669"/>
    <property type="project" value="InterPro"/>
</dbReference>
<dbReference type="PANTHER" id="PTHR24305:SF236">
    <property type="entry name" value="PISATIN DEMETHYLASE"/>
    <property type="match status" value="1"/>
</dbReference>
<dbReference type="GO" id="GO:0004497">
    <property type="term" value="F:monooxygenase activity"/>
    <property type="evidence" value="ECO:0007669"/>
    <property type="project" value="InterPro"/>
</dbReference>
<dbReference type="InterPro" id="IPR002401">
    <property type="entry name" value="Cyt_P450_E_grp-I"/>
</dbReference>
<comment type="cofactor">
    <cofactor evidence="1">
        <name>heme</name>
        <dbReference type="ChEBI" id="CHEBI:30413"/>
    </cofactor>
</comment>
<keyword evidence="1" id="KW-0349">Heme</keyword>